<evidence type="ECO:0000313" key="2">
    <source>
        <dbReference type="Proteomes" id="UP000240608"/>
    </source>
</evidence>
<dbReference type="InterPro" id="IPR045493">
    <property type="entry name" value="DUF6435"/>
</dbReference>
<sequence length="59" mass="7060">MFNIFKGKSERQKLNDQYKRAMEEYYQLSTVDRRKADEKMARADEISKQLDALDKKEGN</sequence>
<evidence type="ECO:0008006" key="3">
    <source>
        <dbReference type="Google" id="ProtNLM"/>
    </source>
</evidence>
<protein>
    <recommendedName>
        <fullName evidence="3">Lacal_2735 family protein</fullName>
    </recommendedName>
</protein>
<comment type="caution">
    <text evidence="1">The sequence shown here is derived from an EMBL/GenBank/DDBJ whole genome shotgun (WGS) entry which is preliminary data.</text>
</comment>
<dbReference type="NCBIfam" id="NF033487">
    <property type="entry name" value="Lacal_2735_fam"/>
    <property type="match status" value="1"/>
</dbReference>
<gene>
    <name evidence="1" type="ORF">C9994_15210</name>
</gene>
<dbReference type="AlphaFoldDB" id="A0A2T4DCT3"/>
<organism evidence="1 2">
    <name type="scientific">Marivirga lumbricoides</name>
    <dbReference type="NCBI Taxonomy" id="1046115"/>
    <lineage>
        <taxon>Bacteria</taxon>
        <taxon>Pseudomonadati</taxon>
        <taxon>Bacteroidota</taxon>
        <taxon>Cytophagia</taxon>
        <taxon>Cytophagales</taxon>
        <taxon>Marivirgaceae</taxon>
        <taxon>Marivirga</taxon>
    </lineage>
</organism>
<dbReference type="Proteomes" id="UP000240608">
    <property type="component" value="Unassembled WGS sequence"/>
</dbReference>
<name>A0A2T4DCT3_9BACT</name>
<dbReference type="EMBL" id="PYVU01000337">
    <property type="protein sequence ID" value="PTB91623.1"/>
    <property type="molecule type" value="Genomic_DNA"/>
</dbReference>
<evidence type="ECO:0000313" key="1">
    <source>
        <dbReference type="EMBL" id="PTB91623.1"/>
    </source>
</evidence>
<proteinExistence type="predicted"/>
<reference evidence="1 2" key="1">
    <citation type="submission" date="2018-03" db="EMBL/GenBank/DDBJ databases">
        <title>Cross-interface Injection: A General Nanoliter Liquid Handling Method Applied to Single Cells Genome Amplification Automated Nanoliter Liquid Handling Applied to Single Cell Multiple Displacement Amplification.</title>
        <authorList>
            <person name="Yun J."/>
            <person name="Xu P."/>
            <person name="Xu J."/>
            <person name="Dai X."/>
            <person name="Wang Y."/>
            <person name="Zheng X."/>
            <person name="Cao C."/>
            <person name="Yi Q."/>
            <person name="Zhu Y."/>
            <person name="Wang L."/>
            <person name="Dong Z."/>
            <person name="Huang Y."/>
            <person name="Huang L."/>
            <person name="Du W."/>
        </authorList>
    </citation>
    <scope>NUCLEOTIDE SEQUENCE [LARGE SCALE GENOMIC DNA]</scope>
    <source>
        <strain evidence="1 2">Z-D1-2</strain>
    </source>
</reference>
<accession>A0A2T4DCT3</accession>